<dbReference type="GO" id="GO:0016020">
    <property type="term" value="C:membrane"/>
    <property type="evidence" value="ECO:0007669"/>
    <property type="project" value="UniProtKB-SubCell"/>
</dbReference>
<dbReference type="InterPro" id="IPR003593">
    <property type="entry name" value="AAA+_ATPase"/>
</dbReference>
<evidence type="ECO:0000256" key="9">
    <source>
        <dbReference type="SAM" id="MobiDB-lite"/>
    </source>
</evidence>
<dbReference type="InterPro" id="IPR034001">
    <property type="entry name" value="ABCG_PDR_1"/>
</dbReference>
<keyword evidence="2" id="KW-0813">Transport</keyword>
<feature type="transmembrane region" description="Helical" evidence="10">
    <location>
        <begin position="592"/>
        <end position="611"/>
    </location>
</feature>
<feature type="transmembrane region" description="Helical" evidence="10">
    <location>
        <begin position="1214"/>
        <end position="1244"/>
    </location>
</feature>
<evidence type="ECO:0000256" key="3">
    <source>
        <dbReference type="ARBA" id="ARBA00022692"/>
    </source>
</evidence>
<feature type="domain" description="ABC transporter" evidence="11">
    <location>
        <begin position="806"/>
        <end position="1050"/>
    </location>
</feature>
<dbReference type="PROSITE" id="PS00211">
    <property type="entry name" value="ABC_TRANSPORTER_1"/>
    <property type="match status" value="1"/>
</dbReference>
<feature type="transmembrane region" description="Helical" evidence="10">
    <location>
        <begin position="1265"/>
        <end position="1287"/>
    </location>
</feature>
<feature type="transmembrane region" description="Helical" evidence="10">
    <location>
        <begin position="481"/>
        <end position="503"/>
    </location>
</feature>
<feature type="transmembrane region" description="Helical" evidence="10">
    <location>
        <begin position="731"/>
        <end position="748"/>
    </location>
</feature>
<dbReference type="InterPro" id="IPR027417">
    <property type="entry name" value="P-loop_NTPase"/>
</dbReference>
<dbReference type="OMA" id="FIMVLAM"/>
<name>A3LMR6_PICST</name>
<sequence>FNQNVDNEIREVARNVSRESSDNEGSHSTRSTLVSNTSQIPGQVPMTKDLSDCIDPRIDPYSDQFDSKIWVQNFRKVVLSDPDYYKPASLGVAYKDLRAYGLGVDSDYQTTFGNGIYKVISRFARKISGRESFYDILKPMDGILLPGELTVVLGRPGAGCTTLLKTLAAQTYGFHVDKESIISYDGFTPSDIKTHYRGDVVYCSETEKHFPHLTVWDTLYLASKLRTPQNRPLGIPRTVYARHMTEVVLATYGLTNTRHTKVGNDFVRGVSGGERKRVSIAEVALNQASIQCWDNSTRGLDAATALEFVRALRVSAQYSRATPLVAIYQCSQDGYDIFDKVILMYEGYQIFFGSAKKAKQYFIDMGYECPQRQTTADFLTSLTNPAERIPRKGYEAQVPRTPKEFYNYWQKSPQRQELLSQIDSYLNEHNESDSKSEFHESHVAKQARHTNPGSSYTVSFMMQVKYVIQRNILRHKGDPSFMLFQVLGNIYMAFIICSIFYNLSPTTDSFYSRGAALFFAVLFNACASVLEVFSLYEARPIVEKHKTYALYHPSADAIGSIITELPSKIVTCIGFNLVYYFMINFRRDAGHFFFYLLVNFTATISMSHIFRTIGAATKTMSQAMTPAEILLLAFVIFAGFIIPTPNMHKWCRWINYINPIAYAFEALVANEFTDRHFECSKFVPSGGDYPDEGPNRICSVVGSVVGETFVNGDAYINESFKYYSSHRWRNWVIVVGFSIFFMFVYILMCEFNRGSRQKGEVLLFQKMFPKKQVDMEMGKMEKFTPEFTGNSSLESKPKQTYTGGIFHWRHLSYSVKIKSENRVILDDIDGWVKPGEITALMGATGAGKTTLLNALSDRLTVGVVTDGVRMVNGRQLDASFQRSVGYVQQQDLHLQTSTVQEALKLSAYLRQPYAVSKKEKDDYVNYVIKLLDMESYSEAVVGVSGEGLNVEQRKRLSIGVELVAKPKLLLFLDEPTSGLDSQTAWSICKLIRKLADNGQAIICTIHQPSAILLKEFDRLLFLQKGGQTVYFGELGDFFQTLIDYFEKKGAHKCPADANPAEWMLEVIGAAPGSHSKEDYSKVWKNSEEYKKVQRELDAMEKELVELPVDDDPEKFQTFTNPLWKQYLLVTKRVLEQYWRTPSYTYNKVSLAILAALFNGFSFFKADKSRQGLQNQMFSVFMFLVNLMTLVQQYLPHYVAQRDLYEVRERPSKTFSWFAFITAQISSEIPWNILCGTLAFVCWYYPVGFYRNAEETNTVKERGACMWFAIVMFYVYTSTLGQLCISFLQLADNATNLVVILFNMCLAFCGVLVTKQKLPGFWIFMYRANPFTYLVSVILSTGLYDTKVTCSSREILDIPVPQGLTCEQFMGPYMEVSGGYLLRDGGECRYCTMANTNVFLDSINANYHTRFRDMGIFISFIGINVVGTICFYWLARVPKFNKRSTK</sequence>
<dbReference type="InterPro" id="IPR010929">
    <property type="entry name" value="PDR_CDR_ABC"/>
</dbReference>
<dbReference type="GO" id="GO:1990961">
    <property type="term" value="P:xenobiotic detoxification by transmembrane export across the plasma membrane"/>
    <property type="evidence" value="ECO:0007669"/>
    <property type="project" value="InterPro"/>
</dbReference>
<dbReference type="GeneID" id="4836871"/>
<evidence type="ECO:0000313" key="12">
    <source>
        <dbReference type="EMBL" id="ABN64732.2"/>
    </source>
</evidence>
<dbReference type="OrthoDB" id="245989at2759"/>
<accession>A3LMR6</accession>
<dbReference type="Proteomes" id="UP000002258">
    <property type="component" value="Chromosome 2"/>
</dbReference>
<evidence type="ECO:0000256" key="5">
    <source>
        <dbReference type="ARBA" id="ARBA00022741"/>
    </source>
</evidence>
<dbReference type="PROSITE" id="PS50893">
    <property type="entry name" value="ABC_TRANSPORTER_2"/>
    <property type="match status" value="2"/>
</dbReference>
<evidence type="ECO:0000256" key="6">
    <source>
        <dbReference type="ARBA" id="ARBA00022840"/>
    </source>
</evidence>
<keyword evidence="7 10" id="KW-1133">Transmembrane helix</keyword>
<feature type="transmembrane region" description="Helical" evidence="10">
    <location>
        <begin position="1177"/>
        <end position="1194"/>
    </location>
</feature>
<evidence type="ECO:0000256" key="4">
    <source>
        <dbReference type="ARBA" id="ARBA00022737"/>
    </source>
</evidence>
<protein>
    <submittedName>
        <fullName evidence="12">ABC transporter</fullName>
    </submittedName>
</protein>
<dbReference type="FunCoup" id="A3LMR6">
    <property type="interactions" value="407"/>
</dbReference>
<feature type="transmembrane region" description="Helical" evidence="10">
    <location>
        <begin position="1325"/>
        <end position="1343"/>
    </location>
</feature>
<dbReference type="KEGG" id="pic:PICST_41766"/>
<evidence type="ECO:0000256" key="2">
    <source>
        <dbReference type="ARBA" id="ARBA00022448"/>
    </source>
</evidence>
<feature type="transmembrane region" description="Helical" evidence="10">
    <location>
        <begin position="623"/>
        <end position="642"/>
    </location>
</feature>
<evidence type="ECO:0000256" key="8">
    <source>
        <dbReference type="ARBA" id="ARBA00023136"/>
    </source>
</evidence>
<keyword evidence="5" id="KW-0547">Nucleotide-binding</keyword>
<dbReference type="SMART" id="SM00382">
    <property type="entry name" value="AAA"/>
    <property type="match status" value="2"/>
</dbReference>
<dbReference type="Pfam" id="PF06422">
    <property type="entry name" value="PDR_CDR"/>
    <property type="match status" value="1"/>
</dbReference>
<keyword evidence="13" id="KW-1185">Reference proteome</keyword>
<evidence type="ECO:0000256" key="1">
    <source>
        <dbReference type="ARBA" id="ARBA00004141"/>
    </source>
</evidence>
<dbReference type="SUPFAM" id="SSF52540">
    <property type="entry name" value="P-loop containing nucleoside triphosphate hydrolases"/>
    <property type="match status" value="2"/>
</dbReference>
<dbReference type="InterPro" id="IPR017871">
    <property type="entry name" value="ABC_transporter-like_CS"/>
</dbReference>
<dbReference type="RefSeq" id="XP_001382761.2">
    <property type="nucleotide sequence ID" value="XM_001382724.1"/>
</dbReference>
<feature type="domain" description="ABC transporter" evidence="11">
    <location>
        <begin position="117"/>
        <end position="371"/>
    </location>
</feature>
<feature type="compositionally biased region" description="Polar residues" evidence="9">
    <location>
        <begin position="28"/>
        <end position="41"/>
    </location>
</feature>
<dbReference type="InterPro" id="IPR029481">
    <property type="entry name" value="ABC_trans_N"/>
</dbReference>
<evidence type="ECO:0000256" key="7">
    <source>
        <dbReference type="ARBA" id="ARBA00022989"/>
    </source>
</evidence>
<dbReference type="CDD" id="cd03233">
    <property type="entry name" value="ABCG_PDR_domain1"/>
    <property type="match status" value="1"/>
</dbReference>
<evidence type="ECO:0000313" key="13">
    <source>
        <dbReference type="Proteomes" id="UP000002258"/>
    </source>
</evidence>
<dbReference type="PANTHER" id="PTHR19241">
    <property type="entry name" value="ATP-BINDING CASSETTE TRANSPORTER"/>
    <property type="match status" value="1"/>
</dbReference>
<feature type="region of interest" description="Disordered" evidence="9">
    <location>
        <begin position="15"/>
        <end position="46"/>
    </location>
</feature>
<keyword evidence="4" id="KW-0677">Repeat</keyword>
<feature type="transmembrane region" description="Helical" evidence="10">
    <location>
        <begin position="1148"/>
        <end position="1165"/>
    </location>
</feature>
<gene>
    <name evidence="12" type="primary">CDR4.1</name>
    <name evidence="12" type="ORF">PICST_41766</name>
</gene>
<evidence type="ECO:0000256" key="10">
    <source>
        <dbReference type="SAM" id="Phobius"/>
    </source>
</evidence>
<feature type="compositionally biased region" description="Basic and acidic residues" evidence="9">
    <location>
        <begin position="15"/>
        <end position="27"/>
    </location>
</feature>
<dbReference type="InterPro" id="IPR013525">
    <property type="entry name" value="ABC2_TM"/>
</dbReference>
<dbReference type="InterPro" id="IPR005285">
    <property type="entry name" value="Drug-R_PDR/CDR"/>
</dbReference>
<dbReference type="EMBL" id="CP000496">
    <property type="protein sequence ID" value="ABN64732.2"/>
    <property type="molecule type" value="Genomic_DNA"/>
</dbReference>
<dbReference type="FunFam" id="3.40.50.300:FF:000054">
    <property type="entry name" value="ABC multidrug transporter atrF"/>
    <property type="match status" value="1"/>
</dbReference>
<organism evidence="12 13">
    <name type="scientific">Scheffersomyces stipitis (strain ATCC 58785 / CBS 6054 / NBRC 10063 / NRRL Y-11545)</name>
    <name type="common">Yeast</name>
    <name type="synonym">Pichia stipitis</name>
    <dbReference type="NCBI Taxonomy" id="322104"/>
    <lineage>
        <taxon>Eukaryota</taxon>
        <taxon>Fungi</taxon>
        <taxon>Dikarya</taxon>
        <taxon>Ascomycota</taxon>
        <taxon>Saccharomycotina</taxon>
        <taxon>Pichiomycetes</taxon>
        <taxon>Debaryomycetaceae</taxon>
        <taxon>Scheffersomyces</taxon>
    </lineage>
</organism>
<dbReference type="eggNOG" id="KOG0065">
    <property type="taxonomic scope" value="Eukaryota"/>
</dbReference>
<dbReference type="Pfam" id="PF14510">
    <property type="entry name" value="ABC_trans_N"/>
    <property type="match status" value="1"/>
</dbReference>
<reference evidence="12 13" key="1">
    <citation type="journal article" date="2007" name="Nat. Biotechnol.">
        <title>Genome sequence of the lignocellulose-bioconverting and xylose-fermenting yeast Pichia stipitis.</title>
        <authorList>
            <person name="Jeffries T.W."/>
            <person name="Grigoriev I.V."/>
            <person name="Grimwood J."/>
            <person name="Laplaza J.M."/>
            <person name="Aerts A."/>
            <person name="Salamov A."/>
            <person name="Schmutz J."/>
            <person name="Lindquist E."/>
            <person name="Dehal P."/>
            <person name="Shapiro H."/>
            <person name="Jin Y.S."/>
            <person name="Passoth V."/>
            <person name="Richardson P.M."/>
        </authorList>
    </citation>
    <scope>NUCLEOTIDE SEQUENCE [LARGE SCALE GENOMIC DNA]</scope>
    <source>
        <strain evidence="13">ATCC 58785 / CBS 6054 / NBRC 10063 / NRRL Y-11545</strain>
    </source>
</reference>
<dbReference type="GO" id="GO:0016887">
    <property type="term" value="F:ATP hydrolysis activity"/>
    <property type="evidence" value="ECO:0007669"/>
    <property type="project" value="InterPro"/>
</dbReference>
<dbReference type="NCBIfam" id="TIGR00956">
    <property type="entry name" value="3a01205"/>
    <property type="match status" value="1"/>
</dbReference>
<dbReference type="Pfam" id="PF00005">
    <property type="entry name" value="ABC_tran"/>
    <property type="match status" value="2"/>
</dbReference>
<feature type="transmembrane region" description="Helical" evidence="10">
    <location>
        <begin position="1293"/>
        <end position="1313"/>
    </location>
</feature>
<dbReference type="GO" id="GO:0140359">
    <property type="term" value="F:ABC-type transporter activity"/>
    <property type="evidence" value="ECO:0007669"/>
    <property type="project" value="InterPro"/>
</dbReference>
<dbReference type="STRING" id="322104.A3LMR6"/>
<keyword evidence="6" id="KW-0067">ATP-binding</keyword>
<feature type="transmembrane region" description="Helical" evidence="10">
    <location>
        <begin position="1413"/>
        <end position="1434"/>
    </location>
</feature>
<feature type="non-terminal residue" evidence="12">
    <location>
        <position position="1"/>
    </location>
</feature>
<feature type="transmembrane region" description="Helical" evidence="10">
    <location>
        <begin position="515"/>
        <end position="536"/>
    </location>
</feature>
<evidence type="ECO:0000259" key="11">
    <source>
        <dbReference type="PROSITE" id="PS50893"/>
    </source>
</evidence>
<keyword evidence="8 10" id="KW-0472">Membrane</keyword>
<proteinExistence type="predicted"/>
<dbReference type="GO" id="GO:0005524">
    <property type="term" value="F:ATP binding"/>
    <property type="evidence" value="ECO:0007669"/>
    <property type="project" value="UniProtKB-KW"/>
</dbReference>
<keyword evidence="3 10" id="KW-0812">Transmembrane</keyword>
<dbReference type="Pfam" id="PF01061">
    <property type="entry name" value="ABC2_membrane"/>
    <property type="match status" value="2"/>
</dbReference>
<dbReference type="InParanoid" id="A3LMR6"/>
<dbReference type="InterPro" id="IPR034003">
    <property type="entry name" value="ABCG_PDR_2"/>
</dbReference>
<dbReference type="CDD" id="cd03232">
    <property type="entry name" value="ABCG_PDR_domain2"/>
    <property type="match status" value="1"/>
</dbReference>
<dbReference type="InterPro" id="IPR003439">
    <property type="entry name" value="ABC_transporter-like_ATP-bd"/>
</dbReference>
<comment type="subcellular location">
    <subcellularLocation>
        <location evidence="1">Membrane</location>
        <topology evidence="1">Multi-pass membrane protein</topology>
    </subcellularLocation>
</comment>
<dbReference type="HOGENOM" id="CLU_000604_35_0_1"/>
<dbReference type="Gene3D" id="3.40.50.300">
    <property type="entry name" value="P-loop containing nucleotide triphosphate hydrolases"/>
    <property type="match status" value="2"/>
</dbReference>